<feature type="compositionally biased region" description="Low complexity" evidence="4">
    <location>
        <begin position="100"/>
        <end position="110"/>
    </location>
</feature>
<evidence type="ECO:0000313" key="8">
    <source>
        <dbReference type="Proteomes" id="UP000193648"/>
    </source>
</evidence>
<feature type="chain" id="PRO_5012869878" description="CUB domain-containing protein" evidence="5">
    <location>
        <begin position="26"/>
        <end position="1687"/>
    </location>
</feature>
<dbReference type="Proteomes" id="UP000193648">
    <property type="component" value="Unassembled WGS sequence"/>
</dbReference>
<dbReference type="PROSITE" id="PS01180">
    <property type="entry name" value="CUB"/>
    <property type="match status" value="1"/>
</dbReference>
<accession>A0A1Y2GSB5</accession>
<feature type="region of interest" description="Disordered" evidence="4">
    <location>
        <begin position="1095"/>
        <end position="1122"/>
    </location>
</feature>
<dbReference type="InterPro" id="IPR006652">
    <property type="entry name" value="Kelch_1"/>
</dbReference>
<feature type="compositionally biased region" description="Low complexity" evidence="4">
    <location>
        <begin position="1417"/>
        <end position="1433"/>
    </location>
</feature>
<comment type="caution">
    <text evidence="7">The sequence shown here is derived from an EMBL/GenBank/DDBJ whole genome shotgun (WGS) entry which is preliminary data.</text>
</comment>
<dbReference type="SMART" id="SM00612">
    <property type="entry name" value="Kelch"/>
    <property type="match status" value="2"/>
</dbReference>
<dbReference type="Pfam" id="PF24981">
    <property type="entry name" value="Beta-prop_ATRN-LZTR1"/>
    <property type="match status" value="1"/>
</dbReference>
<dbReference type="GeneID" id="33569567"/>
<dbReference type="Gene3D" id="2.60.120.290">
    <property type="entry name" value="Spermadhesin, CUB domain"/>
    <property type="match status" value="1"/>
</dbReference>
<dbReference type="SMART" id="SM00042">
    <property type="entry name" value="CUB"/>
    <property type="match status" value="1"/>
</dbReference>
<sequence>MAPQQQPRWLPLFLVLLLCTIGLQSLISTFQHSQKQQLHSSQVQAAPAVLSNNVHKNDLNHHDLVRRSLRQVLTLRRDVAIDNNNNNNNNGDGIKVMDASLPSLSTSSSSIDKNNNVEEQSVSLEEQYSRRPLLLPSPLSLPTSPKRFMPILAARAAAAGFSDSDDSHMGDNDGYDEDGDDRDGRHTSSWGSKLDPNSYSDGHHHQYSLRPDVRVATTNCNSDMPQVFSPGWNGSFSSNSPDGVYPAQSRSCKWIIQAAGGTVSPNPTGNGKSTNTSPYIISLTFWSPIQLVCGIDYLTIYDGPDTSSPVIAKLCGNIWMDSTPTIYSSGPDLTAVFTSQERTPGSFGFTAGWSAILPCNVCMNSGRGTCNANRCVCTSQYTGSVCQREAAVFKDFTPRSQHAMAYDAGKDMVFITGGTSSQTRFMSMSEILTYSFATNKWNKITVSGRGPDPRYGHFSFIYNDDLYVYGGITSYDALADVWKYNGKQWSSRQPLNPDQLPTGRAGASCVLVTQNNVTRLVVFGGLNAQGETVRELNMYDIETGMWKRADHQNSVGLAGATAVYHEATESIYFFGGMVNQTTRNTITYQYYIQHDLWYALAPRIDPLTSQPVPPYTDTSPNNPDPDDEEELTDAEPQENSMVQQYLPPVMYDQVSGVWAPAGLMGDDMVLIYGGMKPFGLGLNVREQSCYVHKITLFDMSCQNWTTYDMADVNGVIRDRVNHTMVLRPPGAPGGSKTAWTAYIFGGFNGYEHQDVVNITINLPARAPADVNNCRALRWCSLYDDCQNCNPNYCSYVGGLCLFDTDKAKLTISPTGSASSPLFLLGTASDIPKNGTLQDLIRQRPDLKDQVLTSSDTCPSRVALDVKATYSNVLQPGQEMTFKTYIDSLDPDIQFEVTTEPATAGLHFRSQNVWEGFMNMYWRASHGLTDDSWNGYSETSSPTPSDIPPESTQGTFPVITPMGILNVSELYNRWTRFSGLDASPSSSALYQSTDPSALIDFPAGDPRRFSGYHVYSLKNPNSEAVAFSLTVHLLDHPVDDHPDKGSQVDLATLGFVTVGFILGVLVLILVGQKVRKMMQQRDEVRRAAAEMRMLEQEAAAEEEEENRRRQALAMPASASPDSCLKDMKPMYRIIVGVQPQLEQQQHQQPSEKAPIASSRGRSVTFSTLRNRGPTKMNHPDTETATRLVSTPHIPGIDAGRRPGSASHNERDRTNSQVKPDYIRDLGSSNPPPDPSNSGNSHKHHRTSDTNSEPHYQEEGGSSGENWLRQSLERSTSLRSFRHQFQLSKDEAEDQKQLKTAEDGQDKDGDSNDDGTGVGHNDRHDNGEDHGILELDMLSPTDLNSLEKSLSPSAQVLPQRRRWNPLLVQPISIEPLVFHGGLVPRTRRHYRRYQRSIWRRQQRELKERQQQTNGRATPSSVLSRSTSRKSTSSRVRMSREPRPPTSGAGIGVDAEVGAGVGAGVGGTLREIHRSASKMTLRSRTNALPVPTELNLEDDKDNLPSSTSESIEMESLPHRGDPTTAVTNMERASPSTPLKRSVRMRGRQEYEPGPLLGMNVLIVFPGDPRTRPVMHAEEVAAVVATSTGTDESGSETIHGHGHGHGHEHSHNRSSNGSSDTQGMEGSSSVESSESQQQQRLPPMAIGTVFLPDPVRWWAYKAHQDREQRRFEREMRRLHRQQEQLLESKSL</sequence>
<evidence type="ECO:0000256" key="3">
    <source>
        <dbReference type="ARBA" id="ARBA00023157"/>
    </source>
</evidence>
<feature type="compositionally biased region" description="Polar residues" evidence="4">
    <location>
        <begin position="111"/>
        <end position="126"/>
    </location>
</feature>
<dbReference type="EMBL" id="MCFF01000014">
    <property type="protein sequence ID" value="ORZ19250.1"/>
    <property type="molecule type" value="Genomic_DNA"/>
</dbReference>
<proteinExistence type="predicted"/>
<evidence type="ECO:0000256" key="1">
    <source>
        <dbReference type="ARBA" id="ARBA00022441"/>
    </source>
</evidence>
<reference evidence="7 8" key="1">
    <citation type="submission" date="2016-07" db="EMBL/GenBank/DDBJ databases">
        <title>Pervasive Adenine N6-methylation of Active Genes in Fungi.</title>
        <authorList>
            <consortium name="DOE Joint Genome Institute"/>
            <person name="Mondo S.J."/>
            <person name="Dannebaum R.O."/>
            <person name="Kuo R.C."/>
            <person name="Labutti K."/>
            <person name="Haridas S."/>
            <person name="Kuo A."/>
            <person name="Salamov A."/>
            <person name="Ahrendt S.R."/>
            <person name="Lipzen A."/>
            <person name="Sullivan W."/>
            <person name="Andreopoulos W.B."/>
            <person name="Clum A."/>
            <person name="Lindquist E."/>
            <person name="Daum C."/>
            <person name="Ramamoorthy G.K."/>
            <person name="Gryganskyi A."/>
            <person name="Culley D."/>
            <person name="Magnuson J.K."/>
            <person name="James T.Y."/>
            <person name="O'Malley M.A."/>
            <person name="Stajich J.E."/>
            <person name="Spatafora J.W."/>
            <person name="Visel A."/>
            <person name="Grigoriev I.V."/>
        </authorList>
    </citation>
    <scope>NUCLEOTIDE SEQUENCE [LARGE SCALE GENOMIC DNA]</scope>
    <source>
        <strain evidence="7 8">NRRL 3116</strain>
    </source>
</reference>
<dbReference type="PANTHER" id="PTHR46376:SF2">
    <property type="entry name" value="DISTRACTED, ISOFORM B"/>
    <property type="match status" value="1"/>
</dbReference>
<feature type="domain" description="CUB" evidence="6">
    <location>
        <begin position="220"/>
        <end position="356"/>
    </location>
</feature>
<dbReference type="InterPro" id="IPR015915">
    <property type="entry name" value="Kelch-typ_b-propeller"/>
</dbReference>
<feature type="region of interest" description="Disordered" evidence="4">
    <location>
        <begin position="609"/>
        <end position="636"/>
    </location>
</feature>
<feature type="compositionally biased region" description="Polar residues" evidence="4">
    <location>
        <begin position="187"/>
        <end position="200"/>
    </location>
</feature>
<feature type="compositionally biased region" description="Basic and acidic residues" evidence="4">
    <location>
        <begin position="1286"/>
        <end position="1308"/>
    </location>
</feature>
<dbReference type="PANTHER" id="PTHR46376">
    <property type="entry name" value="LEUCINE-ZIPPER-LIKE TRANSCRIPTIONAL REGULATOR 1"/>
    <property type="match status" value="1"/>
</dbReference>
<keyword evidence="8" id="KW-1185">Reference proteome</keyword>
<feature type="region of interest" description="Disordered" evidence="4">
    <location>
        <begin position="1491"/>
        <end position="1541"/>
    </location>
</feature>
<feature type="region of interest" description="Disordered" evidence="4">
    <location>
        <begin position="1284"/>
        <end position="1328"/>
    </location>
</feature>
<evidence type="ECO:0000256" key="5">
    <source>
        <dbReference type="SAM" id="SignalP"/>
    </source>
</evidence>
<feature type="region of interest" description="Disordered" evidence="4">
    <location>
        <begin position="1401"/>
        <end position="1452"/>
    </location>
</feature>
<dbReference type="SUPFAM" id="SSF49854">
    <property type="entry name" value="Spermadhesin, CUB domain"/>
    <property type="match status" value="1"/>
</dbReference>
<gene>
    <name evidence="7" type="ORF">BCR41DRAFT_385858</name>
</gene>
<feature type="signal peptide" evidence="5">
    <location>
        <begin position="1"/>
        <end position="25"/>
    </location>
</feature>
<dbReference type="InterPro" id="IPR035914">
    <property type="entry name" value="Sperma_CUB_dom_sf"/>
</dbReference>
<dbReference type="OrthoDB" id="10251809at2759"/>
<dbReference type="InterPro" id="IPR056737">
    <property type="entry name" value="Beta-prop_ATRN-MKLN-like"/>
</dbReference>
<evidence type="ECO:0000256" key="4">
    <source>
        <dbReference type="SAM" id="MobiDB-lite"/>
    </source>
</evidence>
<dbReference type="SUPFAM" id="SSF117281">
    <property type="entry name" value="Kelch motif"/>
    <property type="match status" value="1"/>
</dbReference>
<feature type="compositionally biased region" description="Low complexity" evidence="4">
    <location>
        <begin position="1623"/>
        <end position="1635"/>
    </location>
</feature>
<dbReference type="InterPro" id="IPR051568">
    <property type="entry name" value="LZTR1/Attractin"/>
</dbReference>
<feature type="region of interest" description="Disordered" evidence="4">
    <location>
        <begin position="1140"/>
        <end position="1263"/>
    </location>
</feature>
<feature type="compositionally biased region" description="Basic and acidic residues" evidence="4">
    <location>
        <begin position="1318"/>
        <end position="1328"/>
    </location>
</feature>
<keyword evidence="2" id="KW-0677">Repeat</keyword>
<evidence type="ECO:0000256" key="2">
    <source>
        <dbReference type="ARBA" id="ARBA00022737"/>
    </source>
</evidence>
<keyword evidence="5" id="KW-0732">Signal</keyword>
<keyword evidence="1" id="KW-0880">Kelch repeat</keyword>
<feature type="region of interest" description="Disordered" evidence="4">
    <location>
        <begin position="1582"/>
        <end position="1639"/>
    </location>
</feature>
<feature type="region of interest" description="Disordered" evidence="4">
    <location>
        <begin position="81"/>
        <end position="128"/>
    </location>
</feature>
<dbReference type="GO" id="GO:0005794">
    <property type="term" value="C:Golgi apparatus"/>
    <property type="evidence" value="ECO:0007669"/>
    <property type="project" value="TreeGrafter"/>
</dbReference>
<dbReference type="InterPro" id="IPR000859">
    <property type="entry name" value="CUB_dom"/>
</dbReference>
<dbReference type="InParanoid" id="A0A1Y2GSB5"/>
<dbReference type="Gene3D" id="2.120.10.80">
    <property type="entry name" value="Kelch-type beta propeller"/>
    <property type="match status" value="1"/>
</dbReference>
<organism evidence="7 8">
    <name type="scientific">Lobosporangium transversale</name>
    <dbReference type="NCBI Taxonomy" id="64571"/>
    <lineage>
        <taxon>Eukaryota</taxon>
        <taxon>Fungi</taxon>
        <taxon>Fungi incertae sedis</taxon>
        <taxon>Mucoromycota</taxon>
        <taxon>Mortierellomycotina</taxon>
        <taxon>Mortierellomycetes</taxon>
        <taxon>Mortierellales</taxon>
        <taxon>Mortierellaceae</taxon>
        <taxon>Lobosporangium</taxon>
    </lineage>
</organism>
<feature type="compositionally biased region" description="Acidic residues" evidence="4">
    <location>
        <begin position="624"/>
        <end position="636"/>
    </location>
</feature>
<protein>
    <recommendedName>
        <fullName evidence="6">CUB domain-containing protein</fullName>
    </recommendedName>
</protein>
<name>A0A1Y2GSB5_9FUNG</name>
<feature type="compositionally biased region" description="Polar residues" evidence="4">
    <location>
        <begin position="1158"/>
        <end position="1168"/>
    </location>
</feature>
<evidence type="ECO:0000313" key="7">
    <source>
        <dbReference type="EMBL" id="ORZ19250.1"/>
    </source>
</evidence>
<evidence type="ECO:0000259" key="6">
    <source>
        <dbReference type="PROSITE" id="PS01180"/>
    </source>
</evidence>
<feature type="region of interest" description="Disordered" evidence="4">
    <location>
        <begin position="160"/>
        <end position="205"/>
    </location>
</feature>
<dbReference type="CDD" id="cd00041">
    <property type="entry name" value="CUB"/>
    <property type="match status" value="1"/>
</dbReference>
<dbReference type="STRING" id="64571.A0A1Y2GSB5"/>
<feature type="region of interest" description="Disordered" evidence="4">
    <location>
        <begin position="932"/>
        <end position="953"/>
    </location>
</feature>
<keyword evidence="3" id="KW-1015">Disulfide bond</keyword>
<feature type="compositionally biased region" description="Low complexity" evidence="4">
    <location>
        <begin position="1582"/>
        <end position="1593"/>
    </location>
</feature>
<dbReference type="RefSeq" id="XP_021882418.1">
    <property type="nucleotide sequence ID" value="XM_022027724.1"/>
</dbReference>